<reference evidence="2" key="1">
    <citation type="submission" date="2019-06" db="EMBL/GenBank/DDBJ databases">
        <authorList>
            <person name="Gan P."/>
            <person name="Shirasu K."/>
        </authorList>
    </citation>
    <scope>NUCLEOTIDE SEQUENCE [LARGE SCALE GENOMIC DNA]</scope>
    <source>
        <strain evidence="2">CAD2</strain>
    </source>
</reference>
<dbReference type="Proteomes" id="UP000711996">
    <property type="component" value="Unassembled WGS sequence"/>
</dbReference>
<proteinExistence type="predicted"/>
<name>A0A9P5ERA2_COLSI</name>
<gene>
    <name evidence="2" type="ORF">CGCSCA2_v007770</name>
</gene>
<sequence length="61" mass="6741">MLRALGGQSDVSEAAHTFGSECGRRKREAKEETPHVSDITEVCAFHVDDPPQMPQSQSWLS</sequence>
<evidence type="ECO:0000313" key="3">
    <source>
        <dbReference type="Proteomes" id="UP000711996"/>
    </source>
</evidence>
<organism evidence="2 3">
    <name type="scientific">Colletotrichum siamense</name>
    <name type="common">Anthracnose fungus</name>
    <dbReference type="NCBI Taxonomy" id="690259"/>
    <lineage>
        <taxon>Eukaryota</taxon>
        <taxon>Fungi</taxon>
        <taxon>Dikarya</taxon>
        <taxon>Ascomycota</taxon>
        <taxon>Pezizomycotina</taxon>
        <taxon>Sordariomycetes</taxon>
        <taxon>Hypocreomycetidae</taxon>
        <taxon>Glomerellales</taxon>
        <taxon>Glomerellaceae</taxon>
        <taxon>Colletotrichum</taxon>
        <taxon>Colletotrichum gloeosporioides species complex</taxon>
    </lineage>
</organism>
<evidence type="ECO:0000256" key="1">
    <source>
        <dbReference type="SAM" id="MobiDB-lite"/>
    </source>
</evidence>
<keyword evidence="3" id="KW-1185">Reference proteome</keyword>
<evidence type="ECO:0000313" key="2">
    <source>
        <dbReference type="EMBL" id="KAF4857981.1"/>
    </source>
</evidence>
<comment type="caution">
    <text evidence="2">The sequence shown here is derived from an EMBL/GenBank/DDBJ whole genome shotgun (WGS) entry which is preliminary data.</text>
</comment>
<dbReference type="AlphaFoldDB" id="A0A9P5ERA2"/>
<dbReference type="EMBL" id="QPMT01000023">
    <property type="protein sequence ID" value="KAF4857981.1"/>
    <property type="molecule type" value="Genomic_DNA"/>
</dbReference>
<feature type="region of interest" description="Disordered" evidence="1">
    <location>
        <begin position="1"/>
        <end position="35"/>
    </location>
</feature>
<accession>A0A9P5ERA2</accession>
<protein>
    <submittedName>
        <fullName evidence="2">Uncharacterized protein</fullName>
    </submittedName>
</protein>